<dbReference type="InterPro" id="IPR027417">
    <property type="entry name" value="P-loop_NTPase"/>
</dbReference>
<evidence type="ECO:0000313" key="2">
    <source>
        <dbReference type="Proteomes" id="UP001236507"/>
    </source>
</evidence>
<dbReference type="EMBL" id="JASHIF010000012">
    <property type="protein sequence ID" value="MDI9860687.1"/>
    <property type="molecule type" value="Genomic_DNA"/>
</dbReference>
<dbReference type="PANTHER" id="PTHR11669:SF8">
    <property type="entry name" value="DNA POLYMERASE III SUBUNIT DELTA"/>
    <property type="match status" value="1"/>
</dbReference>
<keyword evidence="1" id="KW-0548">Nucleotidyltransferase</keyword>
<dbReference type="PANTHER" id="PTHR11669">
    <property type="entry name" value="REPLICATION FACTOR C / DNA POLYMERASE III GAMMA-TAU SUBUNIT"/>
    <property type="match status" value="1"/>
</dbReference>
<dbReference type="GO" id="GO:0003887">
    <property type="term" value="F:DNA-directed DNA polymerase activity"/>
    <property type="evidence" value="ECO:0007669"/>
    <property type="project" value="UniProtKB-EC"/>
</dbReference>
<dbReference type="EC" id="2.7.7.7" evidence="1"/>
<dbReference type="InterPro" id="IPR004622">
    <property type="entry name" value="DNA_pol_HolB"/>
</dbReference>
<dbReference type="Gene3D" id="3.40.50.300">
    <property type="entry name" value="P-loop containing nucleotide triphosphate hydrolases"/>
    <property type="match status" value="1"/>
</dbReference>
<dbReference type="SUPFAM" id="SSF52540">
    <property type="entry name" value="P-loop containing nucleoside triphosphate hydrolases"/>
    <property type="match status" value="1"/>
</dbReference>
<dbReference type="Pfam" id="PF13177">
    <property type="entry name" value="DNA_pol3_delta2"/>
    <property type="match status" value="1"/>
</dbReference>
<accession>A0ABT6YAS6</accession>
<dbReference type="InterPro" id="IPR050238">
    <property type="entry name" value="DNA_Rep/Repair_Clamp_Loader"/>
</dbReference>
<keyword evidence="1" id="KW-0808">Transferase</keyword>
<dbReference type="Proteomes" id="UP001236507">
    <property type="component" value="Unassembled WGS sequence"/>
</dbReference>
<dbReference type="RefSeq" id="WP_283345314.1">
    <property type="nucleotide sequence ID" value="NZ_JASHIF010000012.1"/>
</dbReference>
<dbReference type="NCBIfam" id="TIGR00678">
    <property type="entry name" value="holB"/>
    <property type="match status" value="1"/>
</dbReference>
<name>A0ABT6YAS6_9BACT</name>
<reference evidence="1 2" key="1">
    <citation type="submission" date="2023-05" db="EMBL/GenBank/DDBJ databases">
        <title>Novel species of genus Flectobacillus isolated from stream in China.</title>
        <authorList>
            <person name="Lu H."/>
        </authorList>
    </citation>
    <scope>NUCLEOTIDE SEQUENCE [LARGE SCALE GENOMIC DNA]</scope>
    <source>
        <strain evidence="1 2">KCTC 42575</strain>
    </source>
</reference>
<gene>
    <name evidence="1" type="primary">holB</name>
    <name evidence="1" type="ORF">QM524_15835</name>
</gene>
<protein>
    <submittedName>
        <fullName evidence="1">DNA polymerase III subunit delta</fullName>
        <ecNumber evidence="1">2.7.7.7</ecNumber>
    </submittedName>
</protein>
<proteinExistence type="predicted"/>
<keyword evidence="2" id="KW-1185">Reference proteome</keyword>
<evidence type="ECO:0000313" key="1">
    <source>
        <dbReference type="EMBL" id="MDI9860687.1"/>
    </source>
</evidence>
<organism evidence="1 2">
    <name type="scientific">Flectobacillus roseus</name>
    <dbReference type="NCBI Taxonomy" id="502259"/>
    <lineage>
        <taxon>Bacteria</taxon>
        <taxon>Pseudomonadati</taxon>
        <taxon>Bacteroidota</taxon>
        <taxon>Cytophagia</taxon>
        <taxon>Cytophagales</taxon>
        <taxon>Flectobacillaceae</taxon>
        <taxon>Flectobacillus</taxon>
    </lineage>
</organism>
<comment type="caution">
    <text evidence="1">The sequence shown here is derived from an EMBL/GenBank/DDBJ whole genome shotgun (WGS) entry which is preliminary data.</text>
</comment>
<sequence>MLFREIPGLSSIKKTLIHSVQSNHVAHAQLFHGPVGSGNLALAWAYATYINCEDKQSDDACGRCASCAKMRKLVHPDFYHIFPTATTKKVKEAESDAYLPLWREFTAEQPYGALPNWLEHIGVEGNKQGNISAEEARKIIQKLSLKAFEAEYKILLIWQPEMLNQSSANALLKILEEPPAKTLFLLVCNDANKLLTTILSRTQRVSVPQFSDEDITSYLAEKAHVESSRAKQIAYLSEGNLNKALALSKNQGQGKHQWFANWMRMAYKPDVAALVKLADEFDAFSKEDQKGMMEYGLNIFRDLLMWKSGAESLVRLEGDELTFVQNFSKAVNLRALELISGEFSQTHYYLERNARAKILHLDLSLLIAKLFKQK</sequence>